<dbReference type="InterPro" id="IPR003439">
    <property type="entry name" value="ABC_transporter-like_ATP-bd"/>
</dbReference>
<dbReference type="PROSITE" id="PS00211">
    <property type="entry name" value="ABC_TRANSPORTER_1"/>
    <property type="match status" value="1"/>
</dbReference>
<keyword evidence="5" id="KW-1278">Translocase</keyword>
<dbReference type="Pfam" id="PF08402">
    <property type="entry name" value="TOBE_2"/>
    <property type="match status" value="1"/>
</dbReference>
<keyword evidence="6" id="KW-0472">Membrane</keyword>
<keyword evidence="3" id="KW-0547">Nucleotide-binding</keyword>
<dbReference type="Gene3D" id="3.40.50.300">
    <property type="entry name" value="P-loop containing nucleotide triphosphate hydrolases"/>
    <property type="match status" value="1"/>
</dbReference>
<reference evidence="8" key="1">
    <citation type="submission" date="2019-08" db="EMBL/GenBank/DDBJ databases">
        <authorList>
            <person name="Kucharzyk K."/>
            <person name="Murdoch R.W."/>
            <person name="Higgins S."/>
            <person name="Loffler F."/>
        </authorList>
    </citation>
    <scope>NUCLEOTIDE SEQUENCE</scope>
</reference>
<name>A0A644VWP4_9ZZZZ</name>
<evidence type="ECO:0000256" key="1">
    <source>
        <dbReference type="ARBA" id="ARBA00022448"/>
    </source>
</evidence>
<protein>
    <submittedName>
        <fullName evidence="8">Maltose/maltodextrin import ATP-binding protein MalK</fullName>
    </submittedName>
</protein>
<comment type="caution">
    <text evidence="8">The sequence shown here is derived from an EMBL/GenBank/DDBJ whole genome shotgun (WGS) entry which is preliminary data.</text>
</comment>
<gene>
    <name evidence="8" type="primary">malK_4</name>
    <name evidence="8" type="ORF">SDC9_42058</name>
</gene>
<evidence type="ECO:0000256" key="2">
    <source>
        <dbReference type="ARBA" id="ARBA00022475"/>
    </source>
</evidence>
<evidence type="ECO:0000259" key="7">
    <source>
        <dbReference type="PROSITE" id="PS50893"/>
    </source>
</evidence>
<evidence type="ECO:0000313" key="8">
    <source>
        <dbReference type="EMBL" id="MPL95885.1"/>
    </source>
</evidence>
<dbReference type="PANTHER" id="PTHR43875">
    <property type="entry name" value="MALTODEXTRIN IMPORT ATP-BINDING PROTEIN MSMX"/>
    <property type="match status" value="1"/>
</dbReference>
<dbReference type="SUPFAM" id="SSF52540">
    <property type="entry name" value="P-loop containing nucleoside triphosphate hydrolases"/>
    <property type="match status" value="1"/>
</dbReference>
<dbReference type="InterPro" id="IPR027417">
    <property type="entry name" value="P-loop_NTPase"/>
</dbReference>
<dbReference type="GO" id="GO:0022857">
    <property type="term" value="F:transmembrane transporter activity"/>
    <property type="evidence" value="ECO:0007669"/>
    <property type="project" value="InterPro"/>
</dbReference>
<dbReference type="EMBL" id="VSSQ01000485">
    <property type="protein sequence ID" value="MPL95885.1"/>
    <property type="molecule type" value="Genomic_DNA"/>
</dbReference>
<dbReference type="GO" id="GO:0055052">
    <property type="term" value="C:ATP-binding cassette (ABC) transporter complex, substrate-binding subunit-containing"/>
    <property type="evidence" value="ECO:0007669"/>
    <property type="project" value="TreeGrafter"/>
</dbReference>
<dbReference type="InterPro" id="IPR003593">
    <property type="entry name" value="AAA+_ATPase"/>
</dbReference>
<dbReference type="SUPFAM" id="SSF50331">
    <property type="entry name" value="MOP-like"/>
    <property type="match status" value="1"/>
</dbReference>
<evidence type="ECO:0000256" key="6">
    <source>
        <dbReference type="ARBA" id="ARBA00023136"/>
    </source>
</evidence>
<organism evidence="8">
    <name type="scientific">bioreactor metagenome</name>
    <dbReference type="NCBI Taxonomy" id="1076179"/>
    <lineage>
        <taxon>unclassified sequences</taxon>
        <taxon>metagenomes</taxon>
        <taxon>ecological metagenomes</taxon>
    </lineage>
</organism>
<dbReference type="InterPro" id="IPR013611">
    <property type="entry name" value="Transp-assoc_OB_typ2"/>
</dbReference>
<dbReference type="GO" id="GO:0016887">
    <property type="term" value="F:ATP hydrolysis activity"/>
    <property type="evidence" value="ECO:0007669"/>
    <property type="project" value="InterPro"/>
</dbReference>
<dbReference type="AlphaFoldDB" id="A0A644VWP4"/>
<accession>A0A644VWP4</accession>
<keyword evidence="4 8" id="KW-0067">ATP-binding</keyword>
<evidence type="ECO:0000256" key="5">
    <source>
        <dbReference type="ARBA" id="ARBA00022967"/>
    </source>
</evidence>
<dbReference type="Pfam" id="PF00005">
    <property type="entry name" value="ABC_tran"/>
    <property type="match status" value="1"/>
</dbReference>
<feature type="domain" description="ABC transporter" evidence="7">
    <location>
        <begin position="6"/>
        <end position="240"/>
    </location>
</feature>
<dbReference type="PROSITE" id="PS50893">
    <property type="entry name" value="ABC_TRANSPORTER_2"/>
    <property type="match status" value="1"/>
</dbReference>
<dbReference type="InterPro" id="IPR047641">
    <property type="entry name" value="ABC_transpr_MalK/UgpC-like"/>
</dbReference>
<dbReference type="PANTHER" id="PTHR43875:SF15">
    <property type="entry name" value="TREHALOSE IMPORT ATP-BINDING PROTEIN SUGC"/>
    <property type="match status" value="1"/>
</dbReference>
<dbReference type="FunFam" id="3.40.50.300:FF:000042">
    <property type="entry name" value="Maltose/maltodextrin ABC transporter, ATP-binding protein"/>
    <property type="match status" value="1"/>
</dbReference>
<dbReference type="InterPro" id="IPR008995">
    <property type="entry name" value="Mo/tungstate-bd_C_term_dom"/>
</dbReference>
<dbReference type="GO" id="GO:0005524">
    <property type="term" value="F:ATP binding"/>
    <property type="evidence" value="ECO:0007669"/>
    <property type="project" value="UniProtKB-KW"/>
</dbReference>
<proteinExistence type="predicted"/>
<dbReference type="InterPro" id="IPR017871">
    <property type="entry name" value="ABC_transporter-like_CS"/>
</dbReference>
<keyword evidence="2" id="KW-1003">Cell membrane</keyword>
<evidence type="ECO:0000256" key="4">
    <source>
        <dbReference type="ARBA" id="ARBA00022840"/>
    </source>
</evidence>
<dbReference type="Gene3D" id="2.40.50.100">
    <property type="match status" value="1"/>
</dbReference>
<sequence length="362" mass="40575">MKEAYLELKDLTKSFGNDADKVVAVDHINLQVKEGDLVTLLGPSGCGKTTTLRMIAGFHTPTGGDVYIDGVSMNQIPPNKRPTAMVFQNYALFPHMTVFENIAYGLRIRKESNDEVKRKVEDIMRLIGLENLGDRQPRQLSGGQQQRVSLARALVMEPKVLLFDEPLSNLDAKLRVSTRLEIRKLQQRVGITSVYVTHDQEEAMTLSDKVVIMDRGLIQQVGSPAEIYSHPVNRFVAGFIGKANFLQAVVDSVESEQLVLQFLGKKIVAPRWNKEIKTGDEVLIVARPESILPEHPNEELVEGVVVNSVYFGSQMLYEVELPDHTVLQIEVADPQYHPIFTQGHKVGLAFKDRSLHVLPMEK</sequence>
<dbReference type="SMART" id="SM00382">
    <property type="entry name" value="AAA"/>
    <property type="match status" value="1"/>
</dbReference>
<keyword evidence="1" id="KW-0813">Transport</keyword>
<evidence type="ECO:0000256" key="3">
    <source>
        <dbReference type="ARBA" id="ARBA00022741"/>
    </source>
</evidence>